<dbReference type="FunCoup" id="A0A6I9QF99">
    <property type="interactions" value="23"/>
</dbReference>
<evidence type="ECO:0000256" key="6">
    <source>
        <dbReference type="ARBA" id="ARBA00023242"/>
    </source>
</evidence>
<accession>A0A6I9QF99</accession>
<evidence type="ECO:0000256" key="9">
    <source>
        <dbReference type="SAM" id="MobiDB-lite"/>
    </source>
</evidence>
<proteinExistence type="inferred from homology"/>
<keyword evidence="2 8" id="KW-0805">Transcription regulation</keyword>
<evidence type="ECO:0000256" key="7">
    <source>
        <dbReference type="ARBA" id="ARBA00025911"/>
    </source>
</evidence>
<comment type="subcellular location">
    <subcellularLocation>
        <location evidence="1 8">Nucleus</location>
    </subcellularLocation>
</comment>
<dbReference type="AlphaFoldDB" id="A0A6I9QF99"/>
<dbReference type="InterPro" id="IPR018362">
    <property type="entry name" value="CCAAT-binding_factor_CS"/>
</dbReference>
<dbReference type="RefSeq" id="XP_073107895.1">
    <property type="nucleotide sequence ID" value="XM_073251794.1"/>
</dbReference>
<dbReference type="InParanoid" id="A0A6I9QF99"/>
<dbReference type="RefSeq" id="XP_010907709.1">
    <property type="nucleotide sequence ID" value="XM_010909407.3"/>
</dbReference>
<dbReference type="GO" id="GO:0003677">
    <property type="term" value="F:DNA binding"/>
    <property type="evidence" value="ECO:0007669"/>
    <property type="project" value="UniProtKB-KW"/>
</dbReference>
<evidence type="ECO:0000256" key="2">
    <source>
        <dbReference type="ARBA" id="ARBA00023015"/>
    </source>
</evidence>
<dbReference type="Pfam" id="PF02045">
    <property type="entry name" value="CBFB_NFYA"/>
    <property type="match status" value="1"/>
</dbReference>
<evidence type="ECO:0000256" key="3">
    <source>
        <dbReference type="ARBA" id="ARBA00023125"/>
    </source>
</evidence>
<dbReference type="SMART" id="SM00521">
    <property type="entry name" value="CBF"/>
    <property type="match status" value="1"/>
</dbReference>
<comment type="similarity">
    <text evidence="8">Belongs to the NFYA/HAP2 subunit family.</text>
</comment>
<dbReference type="PANTHER" id="PTHR12632">
    <property type="entry name" value="TRANSCRIPTION FACTOR NF-Y ALPHA-RELATED"/>
    <property type="match status" value="1"/>
</dbReference>
<dbReference type="RefSeq" id="XP_073107894.1">
    <property type="nucleotide sequence ID" value="XM_073251793.1"/>
</dbReference>
<dbReference type="Gene3D" id="6.10.250.2430">
    <property type="match status" value="1"/>
</dbReference>
<evidence type="ECO:0000313" key="11">
    <source>
        <dbReference type="RefSeq" id="XP_010907709.1"/>
    </source>
</evidence>
<dbReference type="GO" id="GO:0003700">
    <property type="term" value="F:DNA-binding transcription factor activity"/>
    <property type="evidence" value="ECO:0007669"/>
    <property type="project" value="UniProtKB-UniRule"/>
</dbReference>
<dbReference type="PROSITE" id="PS00686">
    <property type="entry name" value="NFYA_HAP2_1"/>
    <property type="match status" value="1"/>
</dbReference>
<feature type="region of interest" description="Disordered" evidence="9">
    <location>
        <begin position="245"/>
        <end position="275"/>
    </location>
</feature>
<evidence type="ECO:0000256" key="5">
    <source>
        <dbReference type="ARBA" id="ARBA00023163"/>
    </source>
</evidence>
<evidence type="ECO:0000313" key="10">
    <source>
        <dbReference type="Proteomes" id="UP000504607"/>
    </source>
</evidence>
<name>A0A6I9QF99_ELAGV</name>
<comment type="subunit">
    <text evidence="7">Heterotrimeric transcription factor composed of three components, NF-YA, NF-YB and NF-YC. NF-YB and NF-YC must interact and dimerize for NF-YA association and DNA binding.</text>
</comment>
<dbReference type="GeneID" id="105034307"/>
<keyword evidence="6 8" id="KW-0539">Nucleus</keyword>
<dbReference type="InterPro" id="IPR001289">
    <property type="entry name" value="NFYA"/>
</dbReference>
<comment type="function">
    <text evidence="8">Component of the sequence-specific heterotrimeric transcription factor (NF-Y) which specifically recognizes a 5'-CCAAT-3' box motif found in the promoters of its target genes.</text>
</comment>
<keyword evidence="10" id="KW-1185">Reference proteome</keyword>
<reference evidence="11" key="1">
    <citation type="submission" date="2025-08" db="UniProtKB">
        <authorList>
            <consortium name="RefSeq"/>
        </authorList>
    </citation>
    <scope>IDENTIFICATION</scope>
</reference>
<evidence type="ECO:0000256" key="1">
    <source>
        <dbReference type="ARBA" id="ARBA00004123"/>
    </source>
</evidence>
<keyword evidence="3 8" id="KW-0238">DNA-binding</keyword>
<dbReference type="OrthoDB" id="1097733at2759"/>
<organism evidence="10 11">
    <name type="scientific">Elaeis guineensis var. tenera</name>
    <name type="common">Oil palm</name>
    <dbReference type="NCBI Taxonomy" id="51953"/>
    <lineage>
        <taxon>Eukaryota</taxon>
        <taxon>Viridiplantae</taxon>
        <taxon>Streptophyta</taxon>
        <taxon>Embryophyta</taxon>
        <taxon>Tracheophyta</taxon>
        <taxon>Spermatophyta</taxon>
        <taxon>Magnoliopsida</taxon>
        <taxon>Liliopsida</taxon>
        <taxon>Arecaceae</taxon>
        <taxon>Arecoideae</taxon>
        <taxon>Cocoseae</taxon>
        <taxon>Elaeidinae</taxon>
        <taxon>Elaeis</taxon>
    </lineage>
</organism>
<sequence length="333" mass="36529">MMQTAIAFKNHGGLGENYVSQPSQATLMPWWIGSQPLYGEPFGQLKSFTEEHPHGEGHLPAAPRQMHHAVNPGPGPAVPEKGGDGMTKFLLFPDFKDSGKEQKAQQHSGIISLQSCLPEHQGHFELGVGQSVVCSNYSYVGQSYSLYAPYGAQAMQGRMLLPLTADGPIYVNAKQFHGILRRRQARAKAERENKLIKVRKPYLHESRHQHAMRRARGCGGRFLSMKSEGTGQSGNINTKVRDEVPAARHATSPSSEVLQSDSGNINSASGGSSLSGSEVTSMYARENDHFQFIEHLHPSVFHPLPNMMDGEHPTRIHTKWATAADGCCDLLKV</sequence>
<dbReference type="PRINTS" id="PR00616">
    <property type="entry name" value="CCAATSUBUNTB"/>
</dbReference>
<keyword evidence="5 8" id="KW-0804">Transcription</keyword>
<dbReference type="Proteomes" id="UP000504607">
    <property type="component" value="Unplaced"/>
</dbReference>
<gene>
    <name evidence="11" type="primary">LOC105034307</name>
</gene>
<keyword evidence="4" id="KW-0010">Activator</keyword>
<protein>
    <recommendedName>
        <fullName evidence="8">Nuclear transcription factor Y subunit</fullName>
    </recommendedName>
</protein>
<evidence type="ECO:0000256" key="8">
    <source>
        <dbReference type="RuleBase" id="RU367155"/>
    </source>
</evidence>
<dbReference type="PROSITE" id="PS51152">
    <property type="entry name" value="NFYA_HAP2_2"/>
    <property type="match status" value="1"/>
</dbReference>
<dbReference type="GO" id="GO:0016602">
    <property type="term" value="C:CCAAT-binding factor complex"/>
    <property type="evidence" value="ECO:0007669"/>
    <property type="project" value="InterPro"/>
</dbReference>
<evidence type="ECO:0000256" key="4">
    <source>
        <dbReference type="ARBA" id="ARBA00023159"/>
    </source>
</evidence>
<feature type="compositionally biased region" description="Low complexity" evidence="9">
    <location>
        <begin position="260"/>
        <end position="275"/>
    </location>
</feature>